<dbReference type="SMART" id="SM00065">
    <property type="entry name" value="GAF"/>
    <property type="match status" value="1"/>
</dbReference>
<reference evidence="2 3" key="1">
    <citation type="submission" date="2017-06" db="EMBL/GenBank/DDBJ databases">
        <title>Genome sequencing of cyanobaciteial culture collection at National Institute for Environmental Studies (NIES).</title>
        <authorList>
            <person name="Hirose Y."/>
            <person name="Shimura Y."/>
            <person name="Fujisawa T."/>
            <person name="Nakamura Y."/>
            <person name="Kawachi M."/>
        </authorList>
    </citation>
    <scope>NUCLEOTIDE SEQUENCE [LARGE SCALE GENOMIC DNA]</scope>
    <source>
        <strain evidence="2 3">NIES-2135</strain>
    </source>
</reference>
<dbReference type="SUPFAM" id="SSF55781">
    <property type="entry name" value="GAF domain-like"/>
    <property type="match status" value="1"/>
</dbReference>
<dbReference type="Gene3D" id="3.30.450.40">
    <property type="match status" value="1"/>
</dbReference>
<evidence type="ECO:0000313" key="3">
    <source>
        <dbReference type="Proteomes" id="UP000217895"/>
    </source>
</evidence>
<protein>
    <submittedName>
        <fullName evidence="2">GAF domain-containing protein</fullName>
    </submittedName>
</protein>
<sequence length="172" mass="19876">MPPEIDQLLSQGDLSELMRAIAEYFNCDRCFFYLRNPQTRLGRVPFCWTRNSQIPIVYDEDWKPEPQSLPDEDPMFAAALATKPSIFVEDVQTASADVLNAKFERENFGHRALIHGHVCYDNQLWGVLQPCIMDQPRPWTAAERGIFTEIIQRITPIAVAYIKQQSEYPPEE</sequence>
<keyword evidence="3" id="KW-1185">Reference proteome</keyword>
<dbReference type="InterPro" id="IPR003018">
    <property type="entry name" value="GAF"/>
</dbReference>
<evidence type="ECO:0000313" key="2">
    <source>
        <dbReference type="EMBL" id="BAY56783.1"/>
    </source>
</evidence>
<proteinExistence type="predicted"/>
<dbReference type="Proteomes" id="UP000217895">
    <property type="component" value="Chromosome"/>
</dbReference>
<feature type="domain" description="GAF" evidence="1">
    <location>
        <begin position="9"/>
        <end position="167"/>
    </location>
</feature>
<dbReference type="Pfam" id="PF01590">
    <property type="entry name" value="GAF"/>
    <property type="match status" value="1"/>
</dbReference>
<name>A0A1Z4JJE5_LEPBY</name>
<organism evidence="2 3">
    <name type="scientific">Leptolyngbya boryana NIES-2135</name>
    <dbReference type="NCBI Taxonomy" id="1973484"/>
    <lineage>
        <taxon>Bacteria</taxon>
        <taxon>Bacillati</taxon>
        <taxon>Cyanobacteriota</taxon>
        <taxon>Cyanophyceae</taxon>
        <taxon>Leptolyngbyales</taxon>
        <taxon>Leptolyngbyaceae</taxon>
        <taxon>Leptolyngbya group</taxon>
        <taxon>Leptolyngbya</taxon>
    </lineage>
</organism>
<dbReference type="InterPro" id="IPR029016">
    <property type="entry name" value="GAF-like_dom_sf"/>
</dbReference>
<gene>
    <name evidence="2" type="ORF">NIES2135_36230</name>
</gene>
<dbReference type="AlphaFoldDB" id="A0A1Z4JJE5"/>
<accession>A0A1Z4JJE5</accession>
<dbReference type="EMBL" id="AP018203">
    <property type="protein sequence ID" value="BAY56783.1"/>
    <property type="molecule type" value="Genomic_DNA"/>
</dbReference>
<evidence type="ECO:0000259" key="1">
    <source>
        <dbReference type="SMART" id="SM00065"/>
    </source>
</evidence>